<dbReference type="PANTHER" id="PTHR40422:SF1">
    <property type="entry name" value="TRANSLATION MACHINERY-ASSOCIATED PROTEIN 17"/>
    <property type="match status" value="1"/>
</dbReference>
<dbReference type="GO" id="GO:0030674">
    <property type="term" value="F:protein-macromolecule adaptor activity"/>
    <property type="evidence" value="ECO:0007669"/>
    <property type="project" value="TreeGrafter"/>
</dbReference>
<organism evidence="3 4">
    <name type="scientific">Melanomma pulvis-pyrius CBS 109.77</name>
    <dbReference type="NCBI Taxonomy" id="1314802"/>
    <lineage>
        <taxon>Eukaryota</taxon>
        <taxon>Fungi</taxon>
        <taxon>Dikarya</taxon>
        <taxon>Ascomycota</taxon>
        <taxon>Pezizomycotina</taxon>
        <taxon>Dothideomycetes</taxon>
        <taxon>Pleosporomycetidae</taxon>
        <taxon>Pleosporales</taxon>
        <taxon>Melanommataceae</taxon>
        <taxon>Melanomma</taxon>
    </lineage>
</organism>
<dbReference type="PANTHER" id="PTHR40422">
    <property type="entry name" value="TRANSLATION MACHINERY-ASSOCIATED PROTEIN 17"/>
    <property type="match status" value="1"/>
</dbReference>
<dbReference type="AlphaFoldDB" id="A0A6A6X1R5"/>
<evidence type="ECO:0000256" key="1">
    <source>
        <dbReference type="SAM" id="Coils"/>
    </source>
</evidence>
<evidence type="ECO:0000313" key="3">
    <source>
        <dbReference type="EMBL" id="KAF2790296.1"/>
    </source>
</evidence>
<feature type="compositionally biased region" description="Low complexity" evidence="2">
    <location>
        <begin position="126"/>
        <end position="157"/>
    </location>
</feature>
<dbReference type="EMBL" id="MU002082">
    <property type="protein sequence ID" value="KAF2790296.1"/>
    <property type="molecule type" value="Genomic_DNA"/>
</dbReference>
<protein>
    <submittedName>
        <fullName evidence="3">Uncharacterized protein</fullName>
    </submittedName>
</protein>
<dbReference type="GO" id="GO:0070682">
    <property type="term" value="P:proteasome regulatory particle assembly"/>
    <property type="evidence" value="ECO:0007669"/>
    <property type="project" value="InterPro"/>
</dbReference>
<reference evidence="3" key="1">
    <citation type="journal article" date="2020" name="Stud. Mycol.">
        <title>101 Dothideomycetes genomes: a test case for predicting lifestyles and emergence of pathogens.</title>
        <authorList>
            <person name="Haridas S."/>
            <person name="Albert R."/>
            <person name="Binder M."/>
            <person name="Bloem J."/>
            <person name="Labutti K."/>
            <person name="Salamov A."/>
            <person name="Andreopoulos B."/>
            <person name="Baker S."/>
            <person name="Barry K."/>
            <person name="Bills G."/>
            <person name="Bluhm B."/>
            <person name="Cannon C."/>
            <person name="Castanera R."/>
            <person name="Culley D."/>
            <person name="Daum C."/>
            <person name="Ezra D."/>
            <person name="Gonzalez J."/>
            <person name="Henrissat B."/>
            <person name="Kuo A."/>
            <person name="Liang C."/>
            <person name="Lipzen A."/>
            <person name="Lutzoni F."/>
            <person name="Magnuson J."/>
            <person name="Mondo S."/>
            <person name="Nolan M."/>
            <person name="Ohm R."/>
            <person name="Pangilinan J."/>
            <person name="Park H.-J."/>
            <person name="Ramirez L."/>
            <person name="Alfaro M."/>
            <person name="Sun H."/>
            <person name="Tritt A."/>
            <person name="Yoshinaga Y."/>
            <person name="Zwiers L.-H."/>
            <person name="Turgeon B."/>
            <person name="Goodwin S."/>
            <person name="Spatafora J."/>
            <person name="Crous P."/>
            <person name="Grigoriev I."/>
        </authorList>
    </citation>
    <scope>NUCLEOTIDE SEQUENCE</scope>
    <source>
        <strain evidence="3">CBS 109.77</strain>
    </source>
</reference>
<dbReference type="Proteomes" id="UP000799757">
    <property type="component" value="Unassembled WGS sequence"/>
</dbReference>
<dbReference type="OrthoDB" id="548474at2759"/>
<evidence type="ECO:0000256" key="2">
    <source>
        <dbReference type="SAM" id="MobiDB-lite"/>
    </source>
</evidence>
<evidence type="ECO:0000313" key="4">
    <source>
        <dbReference type="Proteomes" id="UP000799757"/>
    </source>
</evidence>
<proteinExistence type="predicted"/>
<keyword evidence="1" id="KW-0175">Coiled coil</keyword>
<keyword evidence="4" id="KW-1185">Reference proteome</keyword>
<feature type="coiled-coil region" evidence="1">
    <location>
        <begin position="22"/>
        <end position="79"/>
    </location>
</feature>
<feature type="region of interest" description="Disordered" evidence="2">
    <location>
        <begin position="126"/>
        <end position="165"/>
    </location>
</feature>
<gene>
    <name evidence="3" type="ORF">K505DRAFT_81969</name>
</gene>
<sequence length="165" mass="17568">MSATALPITSSRFAAALRELPVSALHAKVSELQNAIAHLQKSNEALEEFVREEDDKDCYEALMENREVVERNKERIELIRKEVVELRGLPWVADEVKTTATASDADAVGREAVLNGVAEIGSATSQAAASASTNGTATATATANGHPQEETNTTSASEAEEGVFL</sequence>
<name>A0A6A6X1R5_9PLEO</name>
<accession>A0A6A6X1R5</accession>
<dbReference type="InterPro" id="IPR038966">
    <property type="entry name" value="TMA17"/>
</dbReference>